<dbReference type="RefSeq" id="WP_151004471.1">
    <property type="nucleotide sequence ID" value="NZ_BPQY01000039.1"/>
</dbReference>
<dbReference type="AlphaFoldDB" id="A0A6L3SQ46"/>
<protein>
    <submittedName>
        <fullName evidence="1">Uncharacterized protein</fullName>
    </submittedName>
</protein>
<sequence length="126" mass="13210">MSDHNRLGAITIEATPDGAIALRVSRPLGPDAVLPLTRDAAIGIAQRILEVATALAGEAGQNGPTFAVNRWIAGRHPLTKDPLVQLTAGGNINFQFMFPVQTAAELGHKLLELGSTPDRSALGKPN</sequence>
<gene>
    <name evidence="1" type="ORF">F6X53_27745</name>
</gene>
<comment type="caution">
    <text evidence="1">The sequence shown here is derived from an EMBL/GenBank/DDBJ whole genome shotgun (WGS) entry which is preliminary data.</text>
</comment>
<dbReference type="Proteomes" id="UP000474159">
    <property type="component" value="Unassembled WGS sequence"/>
</dbReference>
<reference evidence="1 2" key="1">
    <citation type="submission" date="2019-09" db="EMBL/GenBank/DDBJ databases">
        <title>YIM 48816 draft genome.</title>
        <authorList>
            <person name="Jiang L."/>
        </authorList>
    </citation>
    <scope>NUCLEOTIDE SEQUENCE [LARGE SCALE GENOMIC DNA]</scope>
    <source>
        <strain evidence="1 2">YIM 48816</strain>
    </source>
</reference>
<proteinExistence type="predicted"/>
<accession>A0A6L3SQ46</accession>
<organism evidence="1 2">
    <name type="scientific">Methylobacterium soli</name>
    <dbReference type="NCBI Taxonomy" id="553447"/>
    <lineage>
        <taxon>Bacteria</taxon>
        <taxon>Pseudomonadati</taxon>
        <taxon>Pseudomonadota</taxon>
        <taxon>Alphaproteobacteria</taxon>
        <taxon>Hyphomicrobiales</taxon>
        <taxon>Methylobacteriaceae</taxon>
        <taxon>Methylobacterium</taxon>
    </lineage>
</organism>
<evidence type="ECO:0000313" key="1">
    <source>
        <dbReference type="EMBL" id="KAB1072894.1"/>
    </source>
</evidence>
<keyword evidence="2" id="KW-1185">Reference proteome</keyword>
<name>A0A6L3SQ46_9HYPH</name>
<dbReference type="EMBL" id="VZZK01000046">
    <property type="protein sequence ID" value="KAB1072894.1"/>
    <property type="molecule type" value="Genomic_DNA"/>
</dbReference>
<evidence type="ECO:0000313" key="2">
    <source>
        <dbReference type="Proteomes" id="UP000474159"/>
    </source>
</evidence>